<comment type="similarity">
    <text evidence="4">Belongs to the shaker potassium channel beta subunit family.</text>
</comment>
<comment type="catalytic activity">
    <reaction evidence="29">
        <text>L-threonyl-[protein] + ATP = O-phospho-L-threonyl-[protein] + ADP + H(+)</text>
        <dbReference type="Rhea" id="RHEA:46608"/>
        <dbReference type="Rhea" id="RHEA-COMP:11060"/>
        <dbReference type="Rhea" id="RHEA-COMP:11605"/>
        <dbReference type="ChEBI" id="CHEBI:15378"/>
        <dbReference type="ChEBI" id="CHEBI:30013"/>
        <dbReference type="ChEBI" id="CHEBI:30616"/>
        <dbReference type="ChEBI" id="CHEBI:61977"/>
        <dbReference type="ChEBI" id="CHEBI:456216"/>
        <dbReference type="EC" id="2.7.11.1"/>
    </reaction>
</comment>
<evidence type="ECO:0000256" key="23">
    <source>
        <dbReference type="ARBA" id="ARBA00023065"/>
    </source>
</evidence>
<protein>
    <recommendedName>
        <fullName evidence="34">PAS domain-containing serine/threonine-protein kinase</fullName>
        <ecNumber evidence="6">2.7.11.1</ecNumber>
    </recommendedName>
    <alternativeName>
        <fullName evidence="27">K(+) channel subunit beta-1</fullName>
    </alternativeName>
    <alternativeName>
        <fullName evidence="28">Kv-beta-1</fullName>
    </alternativeName>
    <alternativeName>
        <fullName evidence="7">Voltage-gated potassium channel subunit beta-1</fullName>
    </alternativeName>
</protein>
<evidence type="ECO:0000256" key="32">
    <source>
        <dbReference type="ARBA" id="ARBA00048943"/>
    </source>
</evidence>
<dbReference type="GO" id="GO:0016491">
    <property type="term" value="F:oxidoreductase activity"/>
    <property type="evidence" value="ECO:0007669"/>
    <property type="project" value="UniProtKB-KW"/>
</dbReference>
<dbReference type="PROSITE" id="PS00107">
    <property type="entry name" value="PROTEIN_KINASE_ATP"/>
    <property type="match status" value="1"/>
</dbReference>
<dbReference type="Proteomes" id="UP000824219">
    <property type="component" value="Linkage Group LG20"/>
</dbReference>
<evidence type="ECO:0000313" key="38">
    <source>
        <dbReference type="EMBL" id="KAG7319717.1"/>
    </source>
</evidence>
<dbReference type="FunFam" id="3.30.450.20:FF:000059">
    <property type="entry name" value="PAS domain containing serine/threonine kinase"/>
    <property type="match status" value="1"/>
</dbReference>
<evidence type="ECO:0000256" key="24">
    <source>
        <dbReference type="ARBA" id="ARBA00023121"/>
    </source>
</evidence>
<evidence type="ECO:0000256" key="12">
    <source>
        <dbReference type="ARBA" id="ARBA00022538"/>
    </source>
</evidence>
<dbReference type="InterPro" id="IPR000014">
    <property type="entry name" value="PAS"/>
</dbReference>
<evidence type="ECO:0000256" key="10">
    <source>
        <dbReference type="ARBA" id="ARBA00022490"/>
    </source>
</evidence>
<accession>A0A9D3SD38</accession>
<evidence type="ECO:0000256" key="17">
    <source>
        <dbReference type="ARBA" id="ARBA00022777"/>
    </source>
</evidence>
<dbReference type="FunFam" id="3.20.20.100:FF:000001">
    <property type="entry name" value="voltage-gated potassium channel subunit beta-2 isoform X2"/>
    <property type="match status" value="1"/>
</dbReference>
<dbReference type="GO" id="GO:0004674">
    <property type="term" value="F:protein serine/threonine kinase activity"/>
    <property type="evidence" value="ECO:0007669"/>
    <property type="project" value="UniProtKB-KW"/>
</dbReference>
<evidence type="ECO:0000256" key="34">
    <source>
        <dbReference type="ARBA" id="ARBA00071822"/>
    </source>
</evidence>
<dbReference type="NCBIfam" id="TIGR00229">
    <property type="entry name" value="sensory_box"/>
    <property type="match status" value="1"/>
</dbReference>
<comment type="catalytic activity">
    <reaction evidence="30">
        <text>a secondary alcohol + NADP(+) = a ketone + NADPH + H(+)</text>
        <dbReference type="Rhea" id="RHEA:19257"/>
        <dbReference type="ChEBI" id="CHEBI:15378"/>
        <dbReference type="ChEBI" id="CHEBI:17087"/>
        <dbReference type="ChEBI" id="CHEBI:35681"/>
        <dbReference type="ChEBI" id="CHEBI:57783"/>
        <dbReference type="ChEBI" id="CHEBI:58349"/>
    </reaction>
    <physiologicalReaction direction="right-to-left" evidence="30">
        <dbReference type="Rhea" id="RHEA:19259"/>
    </physiologicalReaction>
</comment>
<gene>
    <name evidence="38" type="ORF">KOW79_016860</name>
</gene>
<evidence type="ECO:0000256" key="25">
    <source>
        <dbReference type="ARBA" id="ARBA00023136"/>
    </source>
</evidence>
<dbReference type="InterPro" id="IPR000719">
    <property type="entry name" value="Prot_kinase_dom"/>
</dbReference>
<feature type="binding site" evidence="35">
    <location>
        <position position="1273"/>
    </location>
    <ligand>
        <name>ATP</name>
        <dbReference type="ChEBI" id="CHEBI:30616"/>
    </ligand>
</feature>
<comment type="similarity">
    <text evidence="5">Belongs to the protein kinase superfamily. CAMK Ser/Thr protein kinase family.</text>
</comment>
<dbReference type="InterPro" id="IPR035965">
    <property type="entry name" value="PAS-like_dom_sf"/>
</dbReference>
<dbReference type="InterPro" id="IPR023210">
    <property type="entry name" value="NADP_OxRdtase_dom"/>
</dbReference>
<keyword evidence="20" id="KW-0630">Potassium</keyword>
<feature type="region of interest" description="Disordered" evidence="36">
    <location>
        <begin position="1"/>
        <end position="32"/>
    </location>
</feature>
<dbReference type="SUPFAM" id="SSF55785">
    <property type="entry name" value="PYP-like sensor domain (PAS domain)"/>
    <property type="match status" value="1"/>
</dbReference>
<dbReference type="Gene3D" id="3.30.200.20">
    <property type="entry name" value="Phosphorylase Kinase, domain 1"/>
    <property type="match status" value="1"/>
</dbReference>
<dbReference type="PRINTS" id="PR01577">
    <property type="entry name" value="KCNABCHANNEL"/>
</dbReference>
<evidence type="ECO:0000256" key="5">
    <source>
        <dbReference type="ARBA" id="ARBA00006692"/>
    </source>
</evidence>
<keyword evidence="23" id="KW-0406">Ion transport</keyword>
<evidence type="ECO:0000256" key="11">
    <source>
        <dbReference type="ARBA" id="ARBA00022527"/>
    </source>
</evidence>
<feature type="compositionally biased region" description="Polar residues" evidence="36">
    <location>
        <begin position="18"/>
        <end position="32"/>
    </location>
</feature>
<dbReference type="NCBIfam" id="TIGR01293">
    <property type="entry name" value="Kv_beta"/>
    <property type="match status" value="1"/>
</dbReference>
<dbReference type="GO" id="GO:0005737">
    <property type="term" value="C:cytoplasm"/>
    <property type="evidence" value="ECO:0007669"/>
    <property type="project" value="UniProtKB-SubCell"/>
</dbReference>
<evidence type="ECO:0000256" key="31">
    <source>
        <dbReference type="ARBA" id="ARBA00048679"/>
    </source>
</evidence>
<dbReference type="Gene3D" id="3.20.20.100">
    <property type="entry name" value="NADP-dependent oxidoreductase domain"/>
    <property type="match status" value="1"/>
</dbReference>
<keyword evidence="15" id="KW-0677">Repeat</keyword>
<dbReference type="GO" id="GO:0008076">
    <property type="term" value="C:voltage-gated potassium channel complex"/>
    <property type="evidence" value="ECO:0007669"/>
    <property type="project" value="TreeGrafter"/>
</dbReference>
<dbReference type="InterPro" id="IPR011009">
    <property type="entry name" value="Kinase-like_dom_sf"/>
</dbReference>
<reference evidence="38 39" key="1">
    <citation type="submission" date="2021-06" db="EMBL/GenBank/DDBJ databases">
        <title>Chromosome-level genome assembly of the red-tail catfish (Hemibagrus wyckioides).</title>
        <authorList>
            <person name="Shao F."/>
        </authorList>
    </citation>
    <scope>NUCLEOTIDE SEQUENCE [LARGE SCALE GENOMIC DNA]</scope>
    <source>
        <strain evidence="38">EC202008001</strain>
        <tissue evidence="38">Blood</tissue>
    </source>
</reference>
<evidence type="ECO:0000256" key="22">
    <source>
        <dbReference type="ARBA" id="ARBA00023002"/>
    </source>
</evidence>
<evidence type="ECO:0000256" key="14">
    <source>
        <dbReference type="ARBA" id="ARBA00022679"/>
    </source>
</evidence>
<evidence type="ECO:0000256" key="1">
    <source>
        <dbReference type="ARBA" id="ARBA00004123"/>
    </source>
</evidence>
<dbReference type="PRINTS" id="PR01578">
    <property type="entry name" value="KCNAB1CHANEL"/>
</dbReference>
<dbReference type="InterPro" id="IPR008271">
    <property type="entry name" value="Ser/Thr_kinase_AS"/>
</dbReference>
<keyword evidence="26" id="KW-0539">Nucleus</keyword>
<dbReference type="InterPro" id="IPR005399">
    <property type="entry name" value="K_chnl_volt-dep_bsu_KCNAB-rel"/>
</dbReference>
<evidence type="ECO:0000256" key="15">
    <source>
        <dbReference type="ARBA" id="ARBA00022737"/>
    </source>
</evidence>
<dbReference type="SUPFAM" id="SSF56112">
    <property type="entry name" value="Protein kinase-like (PK-like)"/>
    <property type="match status" value="1"/>
</dbReference>
<comment type="function">
    <text evidence="33">Serine/threonine-protein kinase involved in energy homeostasis and protein translation. Phosphorylates EEF1A1, GYS1, PDX1 and RPS6. Probably plays a role under changing environmental conditions (oxygen, glucose, nutrition), rather than under standard conditions. Acts as a sensor involved in energy homeostasis: regulates glycogen synthase synthesis by mediating phosphorylation of GYS1, leading to GYS1 inactivation. May be involved in glucose-stimulated insulin production in pancreas and regulation of glucagon secretion by glucose in alpha cells; however such data require additional evidences. May play a role in regulation of protein translation by phosphorylating EEF1A1, leading to increase translation efficiency. May also participate in respiratory regulation.</text>
</comment>
<dbReference type="EC" id="2.7.11.1" evidence="6"/>
<keyword evidence="25" id="KW-0472">Membrane</keyword>
<feature type="domain" description="Protein kinase" evidence="37">
    <location>
        <begin position="1240"/>
        <end position="1492"/>
    </location>
</feature>
<dbReference type="SUPFAM" id="SSF51430">
    <property type="entry name" value="NAD(P)-linked oxidoreductase"/>
    <property type="match status" value="1"/>
</dbReference>
<name>A0A9D3SD38_9TELE</name>
<evidence type="ECO:0000313" key="39">
    <source>
        <dbReference type="Proteomes" id="UP000824219"/>
    </source>
</evidence>
<evidence type="ECO:0000256" key="7">
    <source>
        <dbReference type="ARBA" id="ARBA00013314"/>
    </source>
</evidence>
<dbReference type="Gene3D" id="3.30.450.20">
    <property type="entry name" value="PAS domain"/>
    <property type="match status" value="1"/>
</dbReference>
<evidence type="ECO:0000256" key="28">
    <source>
        <dbReference type="ARBA" id="ARBA00032588"/>
    </source>
</evidence>
<keyword evidence="24" id="KW-0446">Lipid-binding</keyword>
<evidence type="ECO:0000256" key="2">
    <source>
        <dbReference type="ARBA" id="ARBA00004413"/>
    </source>
</evidence>
<evidence type="ECO:0000256" key="18">
    <source>
        <dbReference type="ARBA" id="ARBA00022840"/>
    </source>
</evidence>
<comment type="catalytic activity">
    <reaction evidence="32">
        <text>a primary alcohol + NADP(+) = an aldehyde + NADPH + H(+)</text>
        <dbReference type="Rhea" id="RHEA:15937"/>
        <dbReference type="ChEBI" id="CHEBI:15378"/>
        <dbReference type="ChEBI" id="CHEBI:15734"/>
        <dbReference type="ChEBI" id="CHEBI:17478"/>
        <dbReference type="ChEBI" id="CHEBI:57783"/>
        <dbReference type="ChEBI" id="CHEBI:58349"/>
    </reaction>
    <physiologicalReaction direction="right-to-left" evidence="32">
        <dbReference type="Rhea" id="RHEA:15939"/>
    </physiologicalReaction>
</comment>
<keyword evidence="10" id="KW-0963">Cytoplasm</keyword>
<dbReference type="GO" id="GO:0044325">
    <property type="term" value="F:transmembrane transporter binding"/>
    <property type="evidence" value="ECO:0007669"/>
    <property type="project" value="TreeGrafter"/>
</dbReference>
<comment type="caution">
    <text evidence="38">The sequence shown here is derived from an EMBL/GenBank/DDBJ whole genome shotgun (WGS) entry which is preliminary data.</text>
</comment>
<comment type="subcellular location">
    <subcellularLocation>
        <location evidence="2">Cell membrane</location>
        <topology evidence="2">Peripheral membrane protein</topology>
        <orientation evidence="2">Cytoplasmic side</orientation>
    </subcellularLocation>
    <subcellularLocation>
        <location evidence="3">Cytoplasm</location>
    </subcellularLocation>
    <subcellularLocation>
        <location evidence="1">Nucleus</location>
    </subcellularLocation>
</comment>
<dbReference type="PROSITE" id="PS50011">
    <property type="entry name" value="PROTEIN_KINASE_DOM"/>
    <property type="match status" value="1"/>
</dbReference>
<evidence type="ECO:0000256" key="36">
    <source>
        <dbReference type="SAM" id="MobiDB-lite"/>
    </source>
</evidence>
<dbReference type="InterPro" id="IPR036812">
    <property type="entry name" value="NAD(P)_OxRdtase_dom_sf"/>
</dbReference>
<dbReference type="Pfam" id="PF00069">
    <property type="entry name" value="Pkinase"/>
    <property type="match status" value="1"/>
</dbReference>
<sequence>MQVSFACTDHGLKAPRNNEPTKQNTASPNTTSAARARFRTVALIARSLGSFTHRHHISLKESTGKLTGMKYRNLGKSGLRVSCLGLGTWVTFGGQISDEVAEQLMTIAYENGVNLFDTAEVYSAGKAEIILGNIIKKKCWRRSSLVITTKLYWGGKAETERGLSRKHIIEGLRGSLQRLQLEYVDVVFANRPDNNTPMEEIVRAMTHAINQGMSMYWGTSRWTAMEIMEAYSVARQFNLIPPVCEQAEYHFFQRDKVEVQLPELYHKIGVGVVSWSPLACGIITGKYENGVPESSRAAMKSYQWLKDKIVSEDGRKQQAKLKELSHIAEKLSCTLPQLAVAWCLRNEGVSSVLLGSSNPAQLTENLGAIQVLPKITPHIASEVDKILGNRPHSSVRVLCLFKRVIKVQKMSLWRHIVDKQKVSHDSVCVVARSKSALQGLEDSVNTSLSPPTHPVKESLFHQTPDCTTGDIKTKSPVMKDVPLSPVSGSPCRCRASGSSLAQFESSQLQQLLTQSLCLEKRGLKLIHNPNKATITVDCTTAQVVDVNKQACKLFEYTRSELIGQTLTSLLKTSQMTEDVLGEESLDSEGNLITISGKVVNAVSKPGSEFPVSVWTRSHNHKTCALLLERVERISAHLSFSKEGGILSCDSTFAHLHGYCDAEEMLGLSVTSLMPTLHVPLQCQTIPKKMRVQRVCLQGRGSTELHVCVRLRAAVSCGRPLSQMDNSPCAENSDNSHALFGDAGKDDVGEVMRSPLLDVVYFGSLWTFVPSSSLLTLYPSGTIKSINSIYCPLLMGYSMIELLGKKITFLIPAFYDMMSAFDRSPSPVSYQEDGSASSSRSHTDCCRYSGRGGGVLSPSACATSAKENQDTCSPKTLLAKDSMLFPALKRKGGAAKGRRAYAAIRTKQEHQAHVPAISPMLANSLEDTTELCNEAAAAVAQCDESVPADSTTALLHTFALLESQDCTTRLQNSSFEVISLGSRSSSGFCEKWAGLEKPDETQQEVELVDSSSCFLDLDANGDTIALAFGELELSECDTAELLRTPSPCIVESESETEPPDLPKDKLTEQERLAECFSPSPKELSILEGNPEQWNTECTPFSELCKSGMLFSNDRPATSTPKRPLSTPATPLCPRTLIQEGRFQANCYHRDGTPIEVQCDVRRAAVSTEGVVFCVWLSGSHLFLHKQETLQSTQTSTAESSTEDGLASRLREVSEVDQGKGLRSSMSLEQSGACEGQFEAVYHPLQPIGKGAFGVVWLASRRHDEQEVVVKFIRKSRVVEECWVEDPELGQVTQEVAILARLCHPNIVKVLEVFENENFFQMVMEKHGDGLDLFEFIDMQPRLDEPLASYIFRQLVSAVTYLRGKGILHRDIKDENIIINTAFHIRLIDFGSATLLEPGLLFHAFYGTLEYCSPEVLQGNPYKGPELEMWSLGVLIYTLLFSENPFCSVEETIQAKLNIPCDISTDLRSLLAGLLHPEPTERMTLEELLHEPWIRQPINLAEYSWNEVFPCNHDSSEQNESSPDVQQEASPHGAADETPLQDEDDEMEEEEDEEQRRTMAALEFELLKYLTDN</sequence>
<evidence type="ECO:0000256" key="19">
    <source>
        <dbReference type="ARBA" id="ARBA00022857"/>
    </source>
</evidence>
<evidence type="ECO:0000259" key="37">
    <source>
        <dbReference type="PROSITE" id="PS50011"/>
    </source>
</evidence>
<evidence type="ECO:0000256" key="20">
    <source>
        <dbReference type="ARBA" id="ARBA00022958"/>
    </source>
</evidence>
<keyword evidence="22" id="KW-0560">Oxidoreductase</keyword>
<keyword evidence="18 35" id="KW-0067">ATP-binding</keyword>
<comment type="catalytic activity">
    <reaction evidence="31">
        <text>L-seryl-[protein] + ATP = O-phospho-L-seryl-[protein] + ADP + H(+)</text>
        <dbReference type="Rhea" id="RHEA:17989"/>
        <dbReference type="Rhea" id="RHEA-COMP:9863"/>
        <dbReference type="Rhea" id="RHEA-COMP:11604"/>
        <dbReference type="ChEBI" id="CHEBI:15378"/>
        <dbReference type="ChEBI" id="CHEBI:29999"/>
        <dbReference type="ChEBI" id="CHEBI:30616"/>
        <dbReference type="ChEBI" id="CHEBI:83421"/>
        <dbReference type="ChEBI" id="CHEBI:456216"/>
        <dbReference type="EC" id="2.7.11.1"/>
    </reaction>
</comment>
<keyword evidence="21" id="KW-0007">Acetylation</keyword>
<dbReference type="GO" id="GO:1901379">
    <property type="term" value="P:regulation of potassium ion transmembrane transport"/>
    <property type="evidence" value="ECO:0007669"/>
    <property type="project" value="TreeGrafter"/>
</dbReference>
<dbReference type="SMART" id="SM00220">
    <property type="entry name" value="S_TKc"/>
    <property type="match status" value="1"/>
</dbReference>
<dbReference type="Pfam" id="PF13426">
    <property type="entry name" value="PAS_9"/>
    <property type="match status" value="1"/>
</dbReference>
<dbReference type="GO" id="GO:0044224">
    <property type="term" value="C:juxtaparanode region of axon"/>
    <property type="evidence" value="ECO:0007669"/>
    <property type="project" value="TreeGrafter"/>
</dbReference>
<dbReference type="GO" id="GO:0005524">
    <property type="term" value="F:ATP binding"/>
    <property type="evidence" value="ECO:0007669"/>
    <property type="project" value="UniProtKB-UniRule"/>
</dbReference>
<dbReference type="Gene3D" id="1.10.510.10">
    <property type="entry name" value="Transferase(Phosphotransferase) domain 1"/>
    <property type="match status" value="1"/>
</dbReference>
<evidence type="ECO:0000256" key="16">
    <source>
        <dbReference type="ARBA" id="ARBA00022741"/>
    </source>
</evidence>
<evidence type="ECO:0000256" key="4">
    <source>
        <dbReference type="ARBA" id="ARBA00006515"/>
    </source>
</evidence>
<dbReference type="PANTHER" id="PTHR43150">
    <property type="entry name" value="HYPERKINETIC, ISOFORM M"/>
    <property type="match status" value="1"/>
</dbReference>
<dbReference type="GO" id="GO:0008289">
    <property type="term" value="F:lipid binding"/>
    <property type="evidence" value="ECO:0007669"/>
    <property type="project" value="UniProtKB-KW"/>
</dbReference>
<keyword evidence="9" id="KW-1003">Cell membrane</keyword>
<dbReference type="CDD" id="cd00130">
    <property type="entry name" value="PAS"/>
    <property type="match status" value="1"/>
</dbReference>
<dbReference type="FunFam" id="1.10.510.10:FF:000351">
    <property type="entry name" value="PAS domain-containing serine/threonine-protein kinase"/>
    <property type="match status" value="1"/>
</dbReference>
<dbReference type="GO" id="GO:0005634">
    <property type="term" value="C:nucleus"/>
    <property type="evidence" value="ECO:0007669"/>
    <property type="project" value="UniProtKB-SubCell"/>
</dbReference>
<evidence type="ECO:0000256" key="26">
    <source>
        <dbReference type="ARBA" id="ARBA00023242"/>
    </source>
</evidence>
<keyword evidence="19" id="KW-0521">NADP</keyword>
<evidence type="ECO:0000256" key="27">
    <source>
        <dbReference type="ARBA" id="ARBA00031439"/>
    </source>
</evidence>
<dbReference type="InterPro" id="IPR005983">
    <property type="entry name" value="K_chnl_volt-dep_bsu_KCNAB"/>
</dbReference>
<dbReference type="InterPro" id="IPR017441">
    <property type="entry name" value="Protein_kinase_ATP_BS"/>
</dbReference>
<evidence type="ECO:0000256" key="9">
    <source>
        <dbReference type="ARBA" id="ARBA00022475"/>
    </source>
</evidence>
<keyword evidence="11" id="KW-0723">Serine/threonine-protein kinase</keyword>
<evidence type="ECO:0000256" key="30">
    <source>
        <dbReference type="ARBA" id="ARBA00047998"/>
    </source>
</evidence>
<keyword evidence="14" id="KW-0808">Transferase</keyword>
<dbReference type="PROSITE" id="PS00108">
    <property type="entry name" value="PROTEIN_KINASE_ST"/>
    <property type="match status" value="1"/>
</dbReference>
<dbReference type="Pfam" id="PF00248">
    <property type="entry name" value="Aldo_ket_red"/>
    <property type="match status" value="1"/>
</dbReference>
<keyword evidence="16 35" id="KW-0547">Nucleotide-binding</keyword>
<feature type="compositionally biased region" description="Polar residues" evidence="36">
    <location>
        <begin position="1516"/>
        <end position="1527"/>
    </location>
</feature>
<feature type="compositionally biased region" description="Acidic residues" evidence="36">
    <location>
        <begin position="1537"/>
        <end position="1551"/>
    </location>
</feature>
<proteinExistence type="inferred from homology"/>
<evidence type="ECO:0000256" key="29">
    <source>
        <dbReference type="ARBA" id="ARBA00047899"/>
    </source>
</evidence>
<dbReference type="PANTHER" id="PTHR43150:SF10">
    <property type="entry name" value="VOLTAGE-GATED POTASSIUM CHANNEL SUBUNIT BETA-1"/>
    <property type="match status" value="1"/>
</dbReference>
<evidence type="ECO:0000256" key="3">
    <source>
        <dbReference type="ARBA" id="ARBA00004496"/>
    </source>
</evidence>
<keyword evidence="8" id="KW-0813">Transport</keyword>
<evidence type="ECO:0000256" key="8">
    <source>
        <dbReference type="ARBA" id="ARBA00022448"/>
    </source>
</evidence>
<evidence type="ECO:0000256" key="21">
    <source>
        <dbReference type="ARBA" id="ARBA00022990"/>
    </source>
</evidence>
<dbReference type="FunFam" id="3.30.200.20:FF:000346">
    <property type="entry name" value="PAS domain-containing serine/threonine-protein kinase"/>
    <property type="match status" value="1"/>
</dbReference>
<evidence type="ECO:0000256" key="6">
    <source>
        <dbReference type="ARBA" id="ARBA00012513"/>
    </source>
</evidence>
<keyword evidence="39" id="KW-1185">Reference proteome</keyword>
<evidence type="ECO:0000256" key="13">
    <source>
        <dbReference type="ARBA" id="ARBA00022553"/>
    </source>
</evidence>
<feature type="region of interest" description="Disordered" evidence="36">
    <location>
        <begin position="1509"/>
        <end position="1558"/>
    </location>
</feature>
<dbReference type="EMBL" id="JAHKSW010000020">
    <property type="protein sequence ID" value="KAG7319717.1"/>
    <property type="molecule type" value="Genomic_DNA"/>
</dbReference>
<evidence type="ECO:0000256" key="35">
    <source>
        <dbReference type="PROSITE-ProRule" id="PRU10141"/>
    </source>
</evidence>
<keyword evidence="17" id="KW-0418">Kinase</keyword>
<organism evidence="38 39">
    <name type="scientific">Hemibagrus wyckioides</name>
    <dbReference type="NCBI Taxonomy" id="337641"/>
    <lineage>
        <taxon>Eukaryota</taxon>
        <taxon>Metazoa</taxon>
        <taxon>Chordata</taxon>
        <taxon>Craniata</taxon>
        <taxon>Vertebrata</taxon>
        <taxon>Euteleostomi</taxon>
        <taxon>Actinopterygii</taxon>
        <taxon>Neopterygii</taxon>
        <taxon>Teleostei</taxon>
        <taxon>Ostariophysi</taxon>
        <taxon>Siluriformes</taxon>
        <taxon>Bagridae</taxon>
        <taxon>Hemibagrus</taxon>
    </lineage>
</organism>
<dbReference type="OrthoDB" id="10252171at2759"/>
<dbReference type="GO" id="GO:0005249">
    <property type="term" value="F:voltage-gated potassium channel activity"/>
    <property type="evidence" value="ECO:0007669"/>
    <property type="project" value="InterPro"/>
</dbReference>
<dbReference type="InterPro" id="IPR005400">
    <property type="entry name" value="K_chnl_volt-dep_bsu_KCNAB1"/>
</dbReference>
<keyword evidence="12" id="KW-0633">Potassium transport</keyword>
<evidence type="ECO:0000256" key="33">
    <source>
        <dbReference type="ARBA" id="ARBA00053825"/>
    </source>
</evidence>
<dbReference type="GO" id="GO:0015459">
    <property type="term" value="F:potassium channel regulator activity"/>
    <property type="evidence" value="ECO:0007669"/>
    <property type="project" value="TreeGrafter"/>
</dbReference>
<keyword evidence="13" id="KW-0597">Phosphoprotein</keyword>